<dbReference type="EC" id="6.3.2.6" evidence="8"/>
<dbReference type="HAMAP" id="MF_00137">
    <property type="entry name" value="SAICAR_synth"/>
    <property type="match status" value="1"/>
</dbReference>
<dbReference type="Proteomes" id="UP001161497">
    <property type="component" value="Chromosome"/>
</dbReference>
<dbReference type="Gene3D" id="3.30.200.20">
    <property type="entry name" value="Phosphorylase Kinase, domain 1"/>
    <property type="match status" value="1"/>
</dbReference>
<evidence type="ECO:0000256" key="7">
    <source>
        <dbReference type="ARBA" id="ARBA00048475"/>
    </source>
</evidence>
<comment type="similarity">
    <text evidence="2 8">Belongs to the SAICAR synthetase family.</text>
</comment>
<feature type="domain" description="SAICAR synthetase/ADE2 N-terminal" evidence="9">
    <location>
        <begin position="15"/>
        <end position="261"/>
    </location>
</feature>
<keyword evidence="3 8" id="KW-0436">Ligase</keyword>
<dbReference type="SUPFAM" id="SSF56104">
    <property type="entry name" value="SAICAR synthase-like"/>
    <property type="match status" value="1"/>
</dbReference>
<gene>
    <name evidence="8 10" type="primary">purC</name>
    <name evidence="10" type="ORF">MFUM_1682</name>
</gene>
<evidence type="ECO:0000256" key="3">
    <source>
        <dbReference type="ARBA" id="ARBA00022598"/>
    </source>
</evidence>
<protein>
    <recommendedName>
        <fullName evidence="8">Phosphoribosylaminoimidazole-succinocarboxamide synthase</fullName>
        <ecNumber evidence="8">6.3.2.6</ecNumber>
    </recommendedName>
    <alternativeName>
        <fullName evidence="8">SAICAR synthetase</fullName>
    </alternativeName>
</protein>
<dbReference type="Pfam" id="PF01259">
    <property type="entry name" value="SAICAR_synt"/>
    <property type="match status" value="1"/>
</dbReference>
<dbReference type="EMBL" id="OX458932">
    <property type="protein sequence ID" value="CAI9086013.1"/>
    <property type="molecule type" value="Genomic_DNA"/>
</dbReference>
<accession>A0ABM9IEM7</accession>
<evidence type="ECO:0000256" key="6">
    <source>
        <dbReference type="ARBA" id="ARBA00022840"/>
    </source>
</evidence>
<name>A0ABM9IEM7_9BACT</name>
<proteinExistence type="inferred from homology"/>
<evidence type="ECO:0000259" key="9">
    <source>
        <dbReference type="Pfam" id="PF01259"/>
    </source>
</evidence>
<keyword evidence="5 8" id="KW-0658">Purine biosynthesis</keyword>
<organism evidence="10 11">
    <name type="scientific">Candidatus Methylacidiphilum fumarolicum</name>
    <dbReference type="NCBI Taxonomy" id="591154"/>
    <lineage>
        <taxon>Bacteria</taxon>
        <taxon>Pseudomonadati</taxon>
        <taxon>Verrucomicrobiota</taxon>
        <taxon>Methylacidiphilae</taxon>
        <taxon>Methylacidiphilales</taxon>
        <taxon>Methylacidiphilaceae</taxon>
        <taxon>Methylacidiphilum (ex Ratnadevi et al. 2023)</taxon>
    </lineage>
</organism>
<sequence>MEAKQDLERIGLRKIRSGKVRDLYCWKEELWMVTTDRVSAFDCILPEVIPTKGIIINQIALGWFEQTSLLFPNALLSEELPPEVNLPEWNGRLMRMLPCDPFPMEFIARGYLVGSGWKEYLEKGTVGGYRLPPHLTFGSPLPEPLFSPTTKAKEGHDEALDIESAKKILGDNYDVLKNITLDLYLFGKKYAYQKGLILVDTKFEFGRRDEKLYLIDEMLTPDSSRFWLVEDYEKHKGNSTHYDKQIIRIYLEQSKWNKQPPPPHLSQEIIEETQKRYKEVLSRLFPERLKKLEASLNQ</sequence>
<evidence type="ECO:0000256" key="8">
    <source>
        <dbReference type="HAMAP-Rule" id="MF_00137"/>
    </source>
</evidence>
<reference evidence="10" key="1">
    <citation type="submission" date="2023-03" db="EMBL/GenBank/DDBJ databases">
        <authorList>
            <person name="Cremers G."/>
            <person name="Picone N."/>
        </authorList>
    </citation>
    <scope>NUCLEOTIDE SEQUENCE</scope>
    <source>
        <strain evidence="10">Sample_alias</strain>
    </source>
</reference>
<dbReference type="InterPro" id="IPR018236">
    <property type="entry name" value="SAICAR_synthetase_CS"/>
</dbReference>
<dbReference type="GO" id="GO:0004639">
    <property type="term" value="F:phosphoribosylaminoimidazolesuccinocarboxamide synthase activity"/>
    <property type="evidence" value="ECO:0007669"/>
    <property type="project" value="UniProtKB-EC"/>
</dbReference>
<keyword evidence="4 8" id="KW-0547">Nucleotide-binding</keyword>
<keyword evidence="6 8" id="KW-0067">ATP-binding</keyword>
<dbReference type="NCBIfam" id="NF010568">
    <property type="entry name" value="PRK13961.1"/>
    <property type="match status" value="1"/>
</dbReference>
<evidence type="ECO:0000256" key="4">
    <source>
        <dbReference type="ARBA" id="ARBA00022741"/>
    </source>
</evidence>
<dbReference type="Gene3D" id="3.30.470.20">
    <property type="entry name" value="ATP-grasp fold, B domain"/>
    <property type="match status" value="1"/>
</dbReference>
<comment type="catalytic activity">
    <reaction evidence="7 8">
        <text>5-amino-1-(5-phospho-D-ribosyl)imidazole-4-carboxylate + L-aspartate + ATP = (2S)-2-[5-amino-1-(5-phospho-beta-D-ribosyl)imidazole-4-carboxamido]succinate + ADP + phosphate + 2 H(+)</text>
        <dbReference type="Rhea" id="RHEA:22628"/>
        <dbReference type="ChEBI" id="CHEBI:15378"/>
        <dbReference type="ChEBI" id="CHEBI:29991"/>
        <dbReference type="ChEBI" id="CHEBI:30616"/>
        <dbReference type="ChEBI" id="CHEBI:43474"/>
        <dbReference type="ChEBI" id="CHEBI:58443"/>
        <dbReference type="ChEBI" id="CHEBI:77657"/>
        <dbReference type="ChEBI" id="CHEBI:456216"/>
        <dbReference type="EC" id="6.3.2.6"/>
    </reaction>
</comment>
<dbReference type="PROSITE" id="PS01058">
    <property type="entry name" value="SAICAR_SYNTHETASE_2"/>
    <property type="match status" value="1"/>
</dbReference>
<evidence type="ECO:0000313" key="11">
    <source>
        <dbReference type="Proteomes" id="UP001161497"/>
    </source>
</evidence>
<dbReference type="InterPro" id="IPR028923">
    <property type="entry name" value="SAICAR_synt/ADE2_N"/>
</dbReference>
<dbReference type="PANTHER" id="PTHR43700:SF1">
    <property type="entry name" value="PHOSPHORIBOSYLAMINOIMIDAZOLE-SUCCINOCARBOXAMIDE SYNTHASE"/>
    <property type="match status" value="1"/>
</dbReference>
<evidence type="ECO:0000256" key="5">
    <source>
        <dbReference type="ARBA" id="ARBA00022755"/>
    </source>
</evidence>
<evidence type="ECO:0000256" key="1">
    <source>
        <dbReference type="ARBA" id="ARBA00004672"/>
    </source>
</evidence>
<comment type="pathway">
    <text evidence="1 8">Purine metabolism; IMP biosynthesis via de novo pathway; 5-amino-1-(5-phospho-D-ribosyl)imidazole-4-carboxamide from 5-amino-1-(5-phospho-D-ribosyl)imidazole-4-carboxylate: step 1/2.</text>
</comment>
<evidence type="ECO:0000256" key="2">
    <source>
        <dbReference type="ARBA" id="ARBA00010190"/>
    </source>
</evidence>
<keyword evidence="11" id="KW-1185">Reference proteome</keyword>
<dbReference type="PANTHER" id="PTHR43700">
    <property type="entry name" value="PHOSPHORIBOSYLAMINOIMIDAZOLE-SUCCINOCARBOXAMIDE SYNTHASE"/>
    <property type="match status" value="1"/>
</dbReference>
<dbReference type="CDD" id="cd01414">
    <property type="entry name" value="SAICAR_synt_Sc"/>
    <property type="match status" value="1"/>
</dbReference>
<dbReference type="RefSeq" id="WP_009058446.1">
    <property type="nucleotide sequence ID" value="NZ_JAHXRZ010000015.1"/>
</dbReference>
<evidence type="ECO:0000313" key="10">
    <source>
        <dbReference type="EMBL" id="CAI9086013.1"/>
    </source>
</evidence>